<keyword evidence="2" id="KW-1185">Reference proteome</keyword>
<dbReference type="Pfam" id="PF00067">
    <property type="entry name" value="p450"/>
    <property type="match status" value="1"/>
</dbReference>
<protein>
    <submittedName>
        <fullName evidence="1">Uncharacterized protein</fullName>
    </submittedName>
</protein>
<dbReference type="GO" id="GO:0020037">
    <property type="term" value="F:heme binding"/>
    <property type="evidence" value="ECO:0007669"/>
    <property type="project" value="InterPro"/>
</dbReference>
<comment type="caution">
    <text evidence="1">The sequence shown here is derived from an EMBL/GenBank/DDBJ whole genome shotgun (WGS) entry which is preliminary data.</text>
</comment>
<evidence type="ECO:0000313" key="1">
    <source>
        <dbReference type="EMBL" id="TPX37232.1"/>
    </source>
</evidence>
<dbReference type="AlphaFoldDB" id="A0A507CC88"/>
<sequence>MVTSSKSDQYLERFLYAATIRHILTSPEKDNKKAAGYAQILTVDIQSQLNIKFALVILKGKFPCLDPLPGNGVNVELLLHISAGPQHQRHRKLLQPAFGPSHLRAALDASYESSRKLVKIWSDKPDSERVVDVYRAMTDLTSDIAKIAFSYDFRGAAIEYRAGHGTSANSLTFSFLRLAENPDVCKKLQAEIDSVIGPNVRATTENVGGLV</sequence>
<dbReference type="InterPro" id="IPR036396">
    <property type="entry name" value="Cyt_P450_sf"/>
</dbReference>
<dbReference type="GO" id="GO:0006707">
    <property type="term" value="P:cholesterol catabolic process"/>
    <property type="evidence" value="ECO:0007669"/>
    <property type="project" value="InterPro"/>
</dbReference>
<dbReference type="Proteomes" id="UP000319731">
    <property type="component" value="Unassembled WGS sequence"/>
</dbReference>
<proteinExistence type="predicted"/>
<organism evidence="1 2">
    <name type="scientific">Synchytrium microbalum</name>
    <dbReference type="NCBI Taxonomy" id="1806994"/>
    <lineage>
        <taxon>Eukaryota</taxon>
        <taxon>Fungi</taxon>
        <taxon>Fungi incertae sedis</taxon>
        <taxon>Chytridiomycota</taxon>
        <taxon>Chytridiomycota incertae sedis</taxon>
        <taxon>Chytridiomycetes</taxon>
        <taxon>Synchytriales</taxon>
        <taxon>Synchytriaceae</taxon>
        <taxon>Synchytrium</taxon>
    </lineage>
</organism>
<dbReference type="GeneID" id="42002211"/>
<dbReference type="RefSeq" id="XP_031027302.1">
    <property type="nucleotide sequence ID" value="XM_031166914.1"/>
</dbReference>
<dbReference type="SUPFAM" id="SSF48264">
    <property type="entry name" value="Cytochrome P450"/>
    <property type="match status" value="1"/>
</dbReference>
<name>A0A507CC88_9FUNG</name>
<dbReference type="InterPro" id="IPR001128">
    <property type="entry name" value="Cyt_P450"/>
</dbReference>
<gene>
    <name evidence="1" type="ORF">SmJEL517_g00986</name>
</gene>
<dbReference type="GO" id="GO:0033781">
    <property type="term" value="F:cholesterol 24-hydroxylase activity"/>
    <property type="evidence" value="ECO:0007669"/>
    <property type="project" value="InterPro"/>
</dbReference>
<dbReference type="InterPro" id="IPR039983">
    <property type="entry name" value="CYP46A1"/>
</dbReference>
<dbReference type="EMBL" id="QEAO01000003">
    <property type="protein sequence ID" value="TPX37232.1"/>
    <property type="molecule type" value="Genomic_DNA"/>
</dbReference>
<dbReference type="OrthoDB" id="1470350at2759"/>
<dbReference type="Gene3D" id="1.10.630.10">
    <property type="entry name" value="Cytochrome P450"/>
    <property type="match status" value="2"/>
</dbReference>
<dbReference type="GO" id="GO:0005506">
    <property type="term" value="F:iron ion binding"/>
    <property type="evidence" value="ECO:0007669"/>
    <property type="project" value="InterPro"/>
</dbReference>
<evidence type="ECO:0000313" key="2">
    <source>
        <dbReference type="Proteomes" id="UP000319731"/>
    </source>
</evidence>
<dbReference type="PANTHER" id="PTHR24293">
    <property type="entry name" value="CYTOCHROME P450 FAMILY 46 SUBFAMILY A"/>
    <property type="match status" value="1"/>
</dbReference>
<reference evidence="1 2" key="1">
    <citation type="journal article" date="2019" name="Sci. Rep.">
        <title>Comparative genomics of chytrid fungi reveal insights into the obligate biotrophic and pathogenic lifestyle of Synchytrium endobioticum.</title>
        <authorList>
            <person name="van de Vossenberg B.T.L.H."/>
            <person name="Warris S."/>
            <person name="Nguyen H.D.T."/>
            <person name="van Gent-Pelzer M.P.E."/>
            <person name="Joly D.L."/>
            <person name="van de Geest H.C."/>
            <person name="Bonants P.J.M."/>
            <person name="Smith D.S."/>
            <person name="Levesque C.A."/>
            <person name="van der Lee T.A.J."/>
        </authorList>
    </citation>
    <scope>NUCLEOTIDE SEQUENCE [LARGE SCALE GENOMIC DNA]</scope>
    <source>
        <strain evidence="1 2">JEL517</strain>
    </source>
</reference>
<accession>A0A507CC88</accession>
<dbReference type="PANTHER" id="PTHR24293:SF0">
    <property type="entry name" value="CYP46A1 PROTEIN-RELATED"/>
    <property type="match status" value="1"/>
</dbReference>